<dbReference type="CDD" id="cd00383">
    <property type="entry name" value="trans_reg_C"/>
    <property type="match status" value="1"/>
</dbReference>
<evidence type="ECO:0000313" key="13">
    <source>
        <dbReference type="EMBL" id="OIJ14627.1"/>
    </source>
</evidence>
<evidence type="ECO:0000256" key="4">
    <source>
        <dbReference type="ARBA" id="ARBA00023012"/>
    </source>
</evidence>
<evidence type="ECO:0000256" key="9">
    <source>
        <dbReference type="PROSITE-ProRule" id="PRU00169"/>
    </source>
</evidence>
<name>A0A1S2LSH7_9BACI</name>
<dbReference type="SUPFAM" id="SSF52172">
    <property type="entry name" value="CheY-like"/>
    <property type="match status" value="1"/>
</dbReference>
<dbReference type="GO" id="GO:0005829">
    <property type="term" value="C:cytosol"/>
    <property type="evidence" value="ECO:0007669"/>
    <property type="project" value="TreeGrafter"/>
</dbReference>
<evidence type="ECO:0000259" key="12">
    <source>
        <dbReference type="PROSITE" id="PS51755"/>
    </source>
</evidence>
<gene>
    <name evidence="13" type="ORF">BKP35_06140</name>
</gene>
<dbReference type="GO" id="GO:0000156">
    <property type="term" value="F:phosphorelay response regulator activity"/>
    <property type="evidence" value="ECO:0007669"/>
    <property type="project" value="TreeGrafter"/>
</dbReference>
<dbReference type="Pfam" id="PF00072">
    <property type="entry name" value="Response_reg"/>
    <property type="match status" value="1"/>
</dbReference>
<dbReference type="Proteomes" id="UP000180098">
    <property type="component" value="Unassembled WGS sequence"/>
</dbReference>
<dbReference type="FunFam" id="3.40.50.2300:FF:000001">
    <property type="entry name" value="DNA-binding response regulator PhoB"/>
    <property type="match status" value="1"/>
</dbReference>
<reference evidence="13 14" key="1">
    <citation type="submission" date="2016-10" db="EMBL/GenBank/DDBJ databases">
        <title>Draft genome sequences of four alkaliphilic bacteria belonging to the Anaerobacillus genus.</title>
        <authorList>
            <person name="Bassil N.M."/>
            <person name="Lloyd J.R."/>
        </authorList>
    </citation>
    <scope>NUCLEOTIDE SEQUENCE [LARGE SCALE GENOMIC DNA]</scope>
    <source>
        <strain evidence="13 14">DSM 15340</strain>
    </source>
</reference>
<accession>A0A1S2LSH7</accession>
<dbReference type="PANTHER" id="PTHR48111:SF44">
    <property type="entry name" value="TRANSCRIPTIONAL REGULATORY PROTEIN RESD"/>
    <property type="match status" value="1"/>
</dbReference>
<dbReference type="SUPFAM" id="SSF46894">
    <property type="entry name" value="C-terminal effector domain of the bipartite response regulators"/>
    <property type="match status" value="1"/>
</dbReference>
<dbReference type="GO" id="GO:0032993">
    <property type="term" value="C:protein-DNA complex"/>
    <property type="evidence" value="ECO:0007669"/>
    <property type="project" value="TreeGrafter"/>
</dbReference>
<keyword evidence="4" id="KW-0902">Two-component regulatory system</keyword>
<dbReference type="InterPro" id="IPR011006">
    <property type="entry name" value="CheY-like_superfamily"/>
</dbReference>
<evidence type="ECO:0000256" key="2">
    <source>
        <dbReference type="ARBA" id="ARBA00022490"/>
    </source>
</evidence>
<comment type="caution">
    <text evidence="13">The sequence shown here is derived from an EMBL/GenBank/DDBJ whole genome shotgun (WGS) entry which is preliminary data.</text>
</comment>
<dbReference type="EMBL" id="MLQQ01000005">
    <property type="protein sequence ID" value="OIJ14627.1"/>
    <property type="molecule type" value="Genomic_DNA"/>
</dbReference>
<dbReference type="InterPro" id="IPR016032">
    <property type="entry name" value="Sig_transdc_resp-reg_C-effctor"/>
</dbReference>
<evidence type="ECO:0000256" key="6">
    <source>
        <dbReference type="ARBA" id="ARBA00023125"/>
    </source>
</evidence>
<organism evidence="13 14">
    <name type="scientific">Anaerobacillus arseniciselenatis</name>
    <dbReference type="NCBI Taxonomy" id="85682"/>
    <lineage>
        <taxon>Bacteria</taxon>
        <taxon>Bacillati</taxon>
        <taxon>Bacillota</taxon>
        <taxon>Bacilli</taxon>
        <taxon>Bacillales</taxon>
        <taxon>Bacillaceae</taxon>
        <taxon>Anaerobacillus</taxon>
    </lineage>
</organism>
<proteinExistence type="predicted"/>
<dbReference type="GO" id="GO:0000976">
    <property type="term" value="F:transcription cis-regulatory region binding"/>
    <property type="evidence" value="ECO:0007669"/>
    <property type="project" value="TreeGrafter"/>
</dbReference>
<evidence type="ECO:0000259" key="11">
    <source>
        <dbReference type="PROSITE" id="PS50110"/>
    </source>
</evidence>
<feature type="domain" description="Response regulatory" evidence="11">
    <location>
        <begin position="4"/>
        <end position="119"/>
    </location>
</feature>
<dbReference type="InterPro" id="IPR001789">
    <property type="entry name" value="Sig_transdc_resp-reg_receiver"/>
</dbReference>
<dbReference type="CDD" id="cd17574">
    <property type="entry name" value="REC_OmpR"/>
    <property type="match status" value="1"/>
</dbReference>
<evidence type="ECO:0000256" key="5">
    <source>
        <dbReference type="ARBA" id="ARBA00023015"/>
    </source>
</evidence>
<dbReference type="InterPro" id="IPR039420">
    <property type="entry name" value="WalR-like"/>
</dbReference>
<feature type="domain" description="OmpR/PhoB-type" evidence="12">
    <location>
        <begin position="129"/>
        <end position="229"/>
    </location>
</feature>
<keyword evidence="3 9" id="KW-0597">Phosphoprotein</keyword>
<keyword evidence="2" id="KW-0963">Cytoplasm</keyword>
<keyword evidence="5" id="KW-0805">Transcription regulation</keyword>
<keyword evidence="8" id="KW-0804">Transcription</keyword>
<dbReference type="PROSITE" id="PS51755">
    <property type="entry name" value="OMPR_PHOB"/>
    <property type="match status" value="1"/>
</dbReference>
<dbReference type="AlphaFoldDB" id="A0A1S2LSH7"/>
<feature type="modified residue" description="4-aspartylphosphate" evidence="9">
    <location>
        <position position="53"/>
    </location>
</feature>
<dbReference type="Pfam" id="PF00486">
    <property type="entry name" value="Trans_reg_C"/>
    <property type="match status" value="1"/>
</dbReference>
<dbReference type="Gene3D" id="6.10.250.690">
    <property type="match status" value="1"/>
</dbReference>
<evidence type="ECO:0000256" key="1">
    <source>
        <dbReference type="ARBA" id="ARBA00004496"/>
    </source>
</evidence>
<comment type="subcellular location">
    <subcellularLocation>
        <location evidence="1">Cytoplasm</location>
    </subcellularLocation>
</comment>
<dbReference type="GO" id="GO:0006355">
    <property type="term" value="P:regulation of DNA-templated transcription"/>
    <property type="evidence" value="ECO:0007669"/>
    <property type="project" value="InterPro"/>
</dbReference>
<keyword evidence="6 10" id="KW-0238">DNA-binding</keyword>
<keyword evidence="7" id="KW-0010">Activator</keyword>
<dbReference type="PROSITE" id="PS50110">
    <property type="entry name" value="RESPONSE_REGULATORY"/>
    <property type="match status" value="1"/>
</dbReference>
<dbReference type="Gene3D" id="1.10.10.10">
    <property type="entry name" value="Winged helix-like DNA-binding domain superfamily/Winged helix DNA-binding domain"/>
    <property type="match status" value="1"/>
</dbReference>
<evidence type="ECO:0000313" key="14">
    <source>
        <dbReference type="Proteomes" id="UP000180098"/>
    </source>
</evidence>
<feature type="DNA-binding region" description="OmpR/PhoB-type" evidence="10">
    <location>
        <begin position="129"/>
        <end position="229"/>
    </location>
</feature>
<dbReference type="PANTHER" id="PTHR48111">
    <property type="entry name" value="REGULATOR OF RPOS"/>
    <property type="match status" value="1"/>
</dbReference>
<dbReference type="OrthoDB" id="9790442at2"/>
<sequence length="234" mass="27303">MAYKVLIVDDEKEMRTLLTVCLKPYGYEMDEAQTGYDAMQKLIDNKYDLIILDIMMPTIDGFEVLMNVREMIDKDIPIILLTALGDTERIVEGLQLGADDYIVKPFEPRELVARIHSIMRRAKKEDEKETVNFILHGLKFEENKLKVSYQDQALPLTKKEYKVLVRLAKSPGRVYSREQLVQLEWDDYYEGDARTIDTHIKNIREKLKEVGYTKQIIETVWGVGYQMIEEGSKN</sequence>
<dbReference type="SMART" id="SM00448">
    <property type="entry name" value="REC"/>
    <property type="match status" value="1"/>
</dbReference>
<dbReference type="FunFam" id="1.10.10.10:FF:000018">
    <property type="entry name" value="DNA-binding response regulator ResD"/>
    <property type="match status" value="1"/>
</dbReference>
<dbReference type="RefSeq" id="WP_071312508.1">
    <property type="nucleotide sequence ID" value="NZ_MLQQ01000005.1"/>
</dbReference>
<protein>
    <submittedName>
        <fullName evidence="13">DNA-binding response regulator</fullName>
    </submittedName>
</protein>
<evidence type="ECO:0000256" key="3">
    <source>
        <dbReference type="ARBA" id="ARBA00022553"/>
    </source>
</evidence>
<keyword evidence="14" id="KW-1185">Reference proteome</keyword>
<evidence type="ECO:0000256" key="8">
    <source>
        <dbReference type="ARBA" id="ARBA00023163"/>
    </source>
</evidence>
<dbReference type="InterPro" id="IPR036388">
    <property type="entry name" value="WH-like_DNA-bd_sf"/>
</dbReference>
<evidence type="ECO:0000256" key="7">
    <source>
        <dbReference type="ARBA" id="ARBA00023159"/>
    </source>
</evidence>
<dbReference type="InterPro" id="IPR001867">
    <property type="entry name" value="OmpR/PhoB-type_DNA-bd"/>
</dbReference>
<evidence type="ECO:0000256" key="10">
    <source>
        <dbReference type="PROSITE-ProRule" id="PRU01091"/>
    </source>
</evidence>
<dbReference type="Gene3D" id="3.40.50.2300">
    <property type="match status" value="1"/>
</dbReference>
<dbReference type="SMART" id="SM00862">
    <property type="entry name" value="Trans_reg_C"/>
    <property type="match status" value="1"/>
</dbReference>